<accession>A0A1I8QE33</accession>
<evidence type="ECO:0000313" key="3">
    <source>
        <dbReference type="Proteomes" id="UP000095300"/>
    </source>
</evidence>
<dbReference type="InterPro" id="IPR011009">
    <property type="entry name" value="Kinase-like_dom_sf"/>
</dbReference>
<evidence type="ECO:0000259" key="1">
    <source>
        <dbReference type="SMART" id="SM00587"/>
    </source>
</evidence>
<dbReference type="InterPro" id="IPR015897">
    <property type="entry name" value="CHK_kinase-like"/>
</dbReference>
<dbReference type="Pfam" id="PF02958">
    <property type="entry name" value="EcKL"/>
    <property type="match status" value="1"/>
</dbReference>
<dbReference type="KEGG" id="scac:106088989"/>
<dbReference type="PANTHER" id="PTHR11012">
    <property type="entry name" value="PROTEIN KINASE-LIKE DOMAIN-CONTAINING"/>
    <property type="match status" value="1"/>
</dbReference>
<sequence>MAPPPKHSITLGSNLPAWLEQISLEKATLEAIGDDFNKLVSVRIENASKEGENYSSLLMRINAEVELKNGSFKRASFMLKTHQANETVAQILDMFRIFPKEEELYHRIIPRFEQFYRDVGKCTQFAPKAFKFDVDLNKEYILMDDLSIKNYKNTNRIEGLDMNHMLAVLKKMSEYHAASACYVEKYGCFSEDFTIGVFSEKNVDILREFNKSTAFLSQLKKWPNCSSIYEKLANSDEYLVKRLLEDQRVNVGEFNVLNHGDCWSNNIMFQYDAFGKIKEVFFVDFALAKYGSPANDLYYFILSSCAADIKIPKFEYFVRYYYENLVQNLILLQYTRPLPKLTSIHGSLYKNGLAAYMIVSKVLPATILDKSEDANLENYTNDKSKMVSAMYNNPKYVKQMMEILPWLNNRGLLDWK</sequence>
<dbReference type="OrthoDB" id="191037at2759"/>
<dbReference type="PANTHER" id="PTHR11012:SF6">
    <property type="entry name" value="CHK DOMAIN OV1-RELATED"/>
    <property type="match status" value="1"/>
</dbReference>
<gene>
    <name evidence="2" type="primary">106088989</name>
</gene>
<evidence type="ECO:0000313" key="2">
    <source>
        <dbReference type="EnsemblMetazoa" id="SCAU016266-PB"/>
    </source>
</evidence>
<dbReference type="Proteomes" id="UP000095300">
    <property type="component" value="Unassembled WGS sequence"/>
</dbReference>
<dbReference type="STRING" id="35570.A0A1I8QE33"/>
<dbReference type="InterPro" id="IPR004119">
    <property type="entry name" value="EcKL"/>
</dbReference>
<dbReference type="AlphaFoldDB" id="A0A1I8QE33"/>
<dbReference type="EnsemblMetazoa" id="SCAU016266-RB">
    <property type="protein sequence ID" value="SCAU016266-PB"/>
    <property type="gene ID" value="SCAU016266"/>
</dbReference>
<feature type="domain" description="CHK kinase-like" evidence="1">
    <location>
        <begin position="141"/>
        <end position="331"/>
    </location>
</feature>
<reference evidence="2" key="1">
    <citation type="submission" date="2020-05" db="UniProtKB">
        <authorList>
            <consortium name="EnsemblMetazoa"/>
        </authorList>
    </citation>
    <scope>IDENTIFICATION</scope>
    <source>
        <strain evidence="2">USDA</strain>
    </source>
</reference>
<dbReference type="SUPFAM" id="SSF56112">
    <property type="entry name" value="Protein kinase-like (PK-like)"/>
    <property type="match status" value="1"/>
</dbReference>
<keyword evidence="3" id="KW-1185">Reference proteome</keyword>
<dbReference type="VEuPathDB" id="VectorBase:SCAU016266"/>
<protein>
    <recommendedName>
        <fullName evidence="1">CHK kinase-like domain-containing protein</fullName>
    </recommendedName>
</protein>
<name>A0A1I8QE33_STOCA</name>
<organism evidence="2 3">
    <name type="scientific">Stomoxys calcitrans</name>
    <name type="common">Stable fly</name>
    <name type="synonym">Conops calcitrans</name>
    <dbReference type="NCBI Taxonomy" id="35570"/>
    <lineage>
        <taxon>Eukaryota</taxon>
        <taxon>Metazoa</taxon>
        <taxon>Ecdysozoa</taxon>
        <taxon>Arthropoda</taxon>
        <taxon>Hexapoda</taxon>
        <taxon>Insecta</taxon>
        <taxon>Pterygota</taxon>
        <taxon>Neoptera</taxon>
        <taxon>Endopterygota</taxon>
        <taxon>Diptera</taxon>
        <taxon>Brachycera</taxon>
        <taxon>Muscomorpha</taxon>
        <taxon>Muscoidea</taxon>
        <taxon>Muscidae</taxon>
        <taxon>Stomoxys</taxon>
    </lineage>
</organism>
<proteinExistence type="predicted"/>
<dbReference type="SMART" id="SM00587">
    <property type="entry name" value="CHK"/>
    <property type="match status" value="1"/>
</dbReference>
<dbReference type="Gene3D" id="3.90.1200.10">
    <property type="match status" value="1"/>
</dbReference>